<organism evidence="3 4">
    <name type="scientific">Nonomuraea maritima</name>
    <dbReference type="NCBI Taxonomy" id="683260"/>
    <lineage>
        <taxon>Bacteria</taxon>
        <taxon>Bacillati</taxon>
        <taxon>Actinomycetota</taxon>
        <taxon>Actinomycetes</taxon>
        <taxon>Streptosporangiales</taxon>
        <taxon>Streptosporangiaceae</taxon>
        <taxon>Nonomuraea</taxon>
    </lineage>
</organism>
<feature type="domain" description="AB hydrolase-1" evidence="2">
    <location>
        <begin position="43"/>
        <end position="282"/>
    </location>
</feature>
<evidence type="ECO:0000313" key="4">
    <source>
        <dbReference type="Proteomes" id="UP000198683"/>
    </source>
</evidence>
<name>A0A1G9RDZ2_9ACTN</name>
<evidence type="ECO:0000256" key="1">
    <source>
        <dbReference type="ARBA" id="ARBA00022801"/>
    </source>
</evidence>
<gene>
    <name evidence="3" type="ORF">SAMN05421874_1459</name>
</gene>
<dbReference type="SUPFAM" id="SSF53474">
    <property type="entry name" value="alpha/beta-Hydrolases"/>
    <property type="match status" value="1"/>
</dbReference>
<evidence type="ECO:0000259" key="2">
    <source>
        <dbReference type="Pfam" id="PF00561"/>
    </source>
</evidence>
<keyword evidence="1" id="KW-0378">Hydrolase</keyword>
<evidence type="ECO:0000313" key="3">
    <source>
        <dbReference type="EMBL" id="SDM21433.1"/>
    </source>
</evidence>
<proteinExistence type="predicted"/>
<dbReference type="Gene3D" id="3.40.50.1820">
    <property type="entry name" value="alpha/beta hydrolase"/>
    <property type="match status" value="1"/>
</dbReference>
<dbReference type="PRINTS" id="PR00412">
    <property type="entry name" value="EPOXHYDRLASE"/>
</dbReference>
<dbReference type="GO" id="GO:0016787">
    <property type="term" value="F:hydrolase activity"/>
    <property type="evidence" value="ECO:0007669"/>
    <property type="project" value="UniProtKB-KW"/>
</dbReference>
<dbReference type="Proteomes" id="UP000198683">
    <property type="component" value="Unassembled WGS sequence"/>
</dbReference>
<dbReference type="EMBL" id="FNFB01000045">
    <property type="protein sequence ID" value="SDM21433.1"/>
    <property type="molecule type" value="Genomic_DNA"/>
</dbReference>
<dbReference type="Pfam" id="PF00561">
    <property type="entry name" value="Abhydrolase_1"/>
    <property type="match status" value="1"/>
</dbReference>
<dbReference type="InterPro" id="IPR000073">
    <property type="entry name" value="AB_hydrolase_1"/>
</dbReference>
<dbReference type="PANTHER" id="PTHR43329">
    <property type="entry name" value="EPOXIDE HYDROLASE"/>
    <property type="match status" value="1"/>
</dbReference>
<dbReference type="InterPro" id="IPR000639">
    <property type="entry name" value="Epox_hydrolase-like"/>
</dbReference>
<protein>
    <submittedName>
        <fullName evidence="3">Pimeloyl-ACP methyl ester carboxylesterase</fullName>
    </submittedName>
</protein>
<dbReference type="InterPro" id="IPR029058">
    <property type="entry name" value="AB_hydrolase_fold"/>
</dbReference>
<accession>A0A1G9RDZ2</accession>
<dbReference type="STRING" id="683260.SAMN05421874_1459"/>
<keyword evidence="4" id="KW-1185">Reference proteome</keyword>
<reference evidence="3 4" key="1">
    <citation type="submission" date="2016-10" db="EMBL/GenBank/DDBJ databases">
        <authorList>
            <person name="de Groot N.N."/>
        </authorList>
    </citation>
    <scope>NUCLEOTIDE SEQUENCE [LARGE SCALE GENOMIC DNA]</scope>
    <source>
        <strain evidence="3 4">CGMCC 4.5681</strain>
    </source>
</reference>
<sequence>MDRSGLTRAGVLMLGCAVMEIRTVHANGVEFAYLAMGDGPLALCLHGFPDTAHTWRHLMPELAARGYRAVAPFMRGYAPTEVPADGAYEGAALAADLRALHEELGGGDDAVVIGHDWGAFPVYATAGRFRKAVTLAVPPPGATAGGILDYDQLKRSFYVFLFQTPMAETAASRPGFFERLWGDWSPGYDASEDVEFVRRSIGDPANLRAAIGYYRAILGAAPSSGRHPEIEPGVAGAVLYLHGAADGCLGAALVKGAQNHLPEGSRVELVPDAGHFLHLERPAEVSRLILDWLGPAC</sequence>
<dbReference type="AlphaFoldDB" id="A0A1G9RDZ2"/>